<gene>
    <name evidence="11" type="ORF">EDD36DRAFT_328459</name>
</gene>
<sequence length="775" mass="87455">MNDPGLDGPIDDAYDQVRENVIEAKDKEHPQDDMDEEEEERNFLMPARWWYASTGFPLVAGTFGPMANAFSVCALVENWRVSIPPGGTEEHGKDIKDPGWLIAVNAVSLVCALIANMSLLLNMARRVPFKIAQPITILGFWFASVLLIALVAVAAHDFHAPGVKDQALSQAYYYAIFAAGLYQIISYLMCCTVYGAYKGYYSREFKLTVAQRTLMLQTIAYLVYLLLGALVYSKIEGWRFLDAVFWADFTTLTIGIGDDYTPSTHLGRSLIFPFAIGGIIILGLVVGSIRSLILDRGKKKMSARLTEKSRARLVKEIAKATQRRDKQRKTIMGIKGDTAAALQVKPGEEKIAELDRRAAEFEAMRNVQARAATERKYMSLGISAFAFTFLWTIGALVFFKAERNQDWSYFEAFYFSYTTLLTIGYGDFQPISNSGKPFFVFWSLLAVPSLTILISDMGDTVVKTIKDVTIWLGEISVLPSDENSTKERLKHGIYKATLGKAASPHEDVENGADEAGTSGYQELHPGLTKLFKRGGGRRRQPESRKDRANQDHMAKDFEDAEKKDEGEARDKGDRWEEDEHHYRHVLISAIRRVYEDTTASTPKEYRYDEWVYFLRLLGEDEHDASAHRHAADIENDFSGHDDDTTQAKALELSGQEGAFASGTDKAPNQKGEKVKWSWIGNRSPLMGDKEEAEWLLEKLFIRLEESLRGEGNEKEEQVKGETKRNHPQEDGTNEQREATEKHMQSKEQDKDPEERKKHEEEDEEGSSEKTVTGDE</sequence>
<keyword evidence="12" id="KW-1185">Reference proteome</keyword>
<feature type="region of interest" description="Disordered" evidence="8">
    <location>
        <begin position="503"/>
        <end position="522"/>
    </location>
</feature>
<dbReference type="GO" id="GO:0005886">
    <property type="term" value="C:plasma membrane"/>
    <property type="evidence" value="ECO:0007669"/>
    <property type="project" value="TreeGrafter"/>
</dbReference>
<organism evidence="11 12">
    <name type="scientific">Exophiala viscosa</name>
    <dbReference type="NCBI Taxonomy" id="2486360"/>
    <lineage>
        <taxon>Eukaryota</taxon>
        <taxon>Fungi</taxon>
        <taxon>Dikarya</taxon>
        <taxon>Ascomycota</taxon>
        <taxon>Pezizomycotina</taxon>
        <taxon>Eurotiomycetes</taxon>
        <taxon>Chaetothyriomycetidae</taxon>
        <taxon>Chaetothyriales</taxon>
        <taxon>Herpotrichiellaceae</taxon>
        <taxon>Exophiala</taxon>
    </lineage>
</organism>
<reference evidence="11" key="1">
    <citation type="journal article" date="2022" name="bioRxiv">
        <title>Deciphering the potential niche of two novel black yeast fungi from a biological soil crust based on their genomes, phenotypes, and melanin regulation.</title>
        <authorList>
            <consortium name="DOE Joint Genome Institute"/>
            <person name="Carr E.C."/>
            <person name="Barton Q."/>
            <person name="Grambo S."/>
            <person name="Sullivan M."/>
            <person name="Renfro C.M."/>
            <person name="Kuo A."/>
            <person name="Pangilinan J."/>
            <person name="Lipzen A."/>
            <person name="Keymanesh K."/>
            <person name="Savage E."/>
            <person name="Barry K."/>
            <person name="Grigoriev I.V."/>
            <person name="Riekhof W.R."/>
            <person name="Harris S.S."/>
        </authorList>
    </citation>
    <scope>NUCLEOTIDE SEQUENCE</scope>
    <source>
        <strain evidence="11">JF 03-4F</strain>
    </source>
</reference>
<feature type="transmembrane region" description="Helical" evidence="9">
    <location>
        <begin position="270"/>
        <end position="293"/>
    </location>
</feature>
<dbReference type="EMBL" id="MU404358">
    <property type="protein sequence ID" value="KAI1610545.1"/>
    <property type="molecule type" value="Genomic_DNA"/>
</dbReference>
<feature type="transmembrane region" description="Helical" evidence="9">
    <location>
        <begin position="218"/>
        <end position="235"/>
    </location>
</feature>
<name>A0AAN6DPM3_9EURO</name>
<keyword evidence="4 9" id="KW-1133">Transmembrane helix</keyword>
<evidence type="ECO:0000256" key="5">
    <source>
        <dbReference type="ARBA" id="ARBA00023065"/>
    </source>
</evidence>
<evidence type="ECO:0000313" key="11">
    <source>
        <dbReference type="EMBL" id="KAI1610545.1"/>
    </source>
</evidence>
<dbReference type="AlphaFoldDB" id="A0AAN6DPM3"/>
<feature type="region of interest" description="Disordered" evidence="8">
    <location>
        <begin position="530"/>
        <end position="575"/>
    </location>
</feature>
<dbReference type="InterPro" id="IPR013099">
    <property type="entry name" value="K_chnl_dom"/>
</dbReference>
<evidence type="ECO:0000256" key="9">
    <source>
        <dbReference type="SAM" id="Phobius"/>
    </source>
</evidence>
<dbReference type="Pfam" id="PF07885">
    <property type="entry name" value="Ion_trans_2"/>
    <property type="match status" value="2"/>
</dbReference>
<evidence type="ECO:0000313" key="12">
    <source>
        <dbReference type="Proteomes" id="UP001203852"/>
    </source>
</evidence>
<feature type="compositionally biased region" description="Basic and acidic residues" evidence="8">
    <location>
        <begin position="539"/>
        <end position="575"/>
    </location>
</feature>
<evidence type="ECO:0000259" key="10">
    <source>
        <dbReference type="Pfam" id="PF07885"/>
    </source>
</evidence>
<keyword evidence="6 9" id="KW-0472">Membrane</keyword>
<evidence type="ECO:0000256" key="2">
    <source>
        <dbReference type="ARBA" id="ARBA00022448"/>
    </source>
</evidence>
<evidence type="ECO:0000256" key="8">
    <source>
        <dbReference type="SAM" id="MobiDB-lite"/>
    </source>
</evidence>
<dbReference type="SUPFAM" id="SSF81324">
    <property type="entry name" value="Voltage-gated potassium channels"/>
    <property type="match status" value="2"/>
</dbReference>
<evidence type="ECO:0000256" key="7">
    <source>
        <dbReference type="ARBA" id="ARBA00023303"/>
    </source>
</evidence>
<feature type="domain" description="Potassium channel" evidence="10">
    <location>
        <begin position="222"/>
        <end position="293"/>
    </location>
</feature>
<evidence type="ECO:0000256" key="3">
    <source>
        <dbReference type="ARBA" id="ARBA00022692"/>
    </source>
</evidence>
<dbReference type="PANTHER" id="PTHR11003:SF301">
    <property type="entry name" value="POTASSIUM CHANNEL PROTEIN"/>
    <property type="match status" value="1"/>
</dbReference>
<dbReference type="GO" id="GO:0015271">
    <property type="term" value="F:outward rectifier potassium channel activity"/>
    <property type="evidence" value="ECO:0007669"/>
    <property type="project" value="TreeGrafter"/>
</dbReference>
<feature type="region of interest" description="Disordered" evidence="8">
    <location>
        <begin position="19"/>
        <end position="39"/>
    </location>
</feature>
<protein>
    <submittedName>
        <fullName evidence="11">Potassium channel, subfamily K</fullName>
    </submittedName>
</protein>
<evidence type="ECO:0000256" key="6">
    <source>
        <dbReference type="ARBA" id="ARBA00023136"/>
    </source>
</evidence>
<dbReference type="GO" id="GO:0022841">
    <property type="term" value="F:potassium ion leak channel activity"/>
    <property type="evidence" value="ECO:0007669"/>
    <property type="project" value="TreeGrafter"/>
</dbReference>
<evidence type="ECO:0000256" key="1">
    <source>
        <dbReference type="ARBA" id="ARBA00004141"/>
    </source>
</evidence>
<feature type="transmembrane region" description="Helical" evidence="9">
    <location>
        <begin position="100"/>
        <end position="123"/>
    </location>
</feature>
<feature type="region of interest" description="Disordered" evidence="8">
    <location>
        <begin position="709"/>
        <end position="775"/>
    </location>
</feature>
<dbReference type="PANTHER" id="PTHR11003">
    <property type="entry name" value="POTASSIUM CHANNEL, SUBFAMILY K"/>
    <property type="match status" value="1"/>
</dbReference>
<feature type="transmembrane region" description="Helical" evidence="9">
    <location>
        <begin position="380"/>
        <end position="401"/>
    </location>
</feature>
<dbReference type="Proteomes" id="UP001203852">
    <property type="component" value="Unassembled WGS sequence"/>
</dbReference>
<feature type="domain" description="Potassium channel" evidence="10">
    <location>
        <begin position="388"/>
        <end position="462"/>
    </location>
</feature>
<comment type="caution">
    <text evidence="11">The sequence shown here is derived from an EMBL/GenBank/DDBJ whole genome shotgun (WGS) entry which is preliminary data.</text>
</comment>
<keyword evidence="2" id="KW-0813">Transport</keyword>
<accession>A0AAN6DPM3</accession>
<dbReference type="GO" id="GO:0030322">
    <property type="term" value="P:stabilization of membrane potential"/>
    <property type="evidence" value="ECO:0007669"/>
    <property type="project" value="TreeGrafter"/>
</dbReference>
<feature type="compositionally biased region" description="Basic and acidic residues" evidence="8">
    <location>
        <begin position="19"/>
        <end position="32"/>
    </location>
</feature>
<keyword evidence="7 11" id="KW-0407">Ion channel</keyword>
<comment type="subcellular location">
    <subcellularLocation>
        <location evidence="1">Membrane</location>
        <topology evidence="1">Multi-pass membrane protein</topology>
    </subcellularLocation>
</comment>
<evidence type="ECO:0000256" key="4">
    <source>
        <dbReference type="ARBA" id="ARBA00022989"/>
    </source>
</evidence>
<proteinExistence type="predicted"/>
<keyword evidence="5" id="KW-0406">Ion transport</keyword>
<feature type="transmembrane region" description="Helical" evidence="9">
    <location>
        <begin position="407"/>
        <end position="426"/>
    </location>
</feature>
<keyword evidence="3 9" id="KW-0812">Transmembrane</keyword>
<feature type="transmembrane region" description="Helical" evidence="9">
    <location>
        <begin position="438"/>
        <end position="455"/>
    </location>
</feature>
<feature type="transmembrane region" description="Helical" evidence="9">
    <location>
        <begin position="135"/>
        <end position="156"/>
    </location>
</feature>
<dbReference type="InterPro" id="IPR003280">
    <property type="entry name" value="2pore_dom_K_chnl"/>
</dbReference>
<feature type="compositionally biased region" description="Basic and acidic residues" evidence="8">
    <location>
        <begin position="709"/>
        <end position="759"/>
    </location>
</feature>
<dbReference type="Gene3D" id="1.10.287.70">
    <property type="match status" value="2"/>
</dbReference>
<feature type="transmembrane region" description="Helical" evidence="9">
    <location>
        <begin position="171"/>
        <end position="197"/>
    </location>
</feature>